<feature type="region of interest" description="Disordered" evidence="1">
    <location>
        <begin position="460"/>
        <end position="522"/>
    </location>
</feature>
<evidence type="ECO:0008006" key="4">
    <source>
        <dbReference type="Google" id="ProtNLM"/>
    </source>
</evidence>
<keyword evidence="3" id="KW-1185">Reference proteome</keyword>
<dbReference type="Proteomes" id="UP001345013">
    <property type="component" value="Unassembled WGS sequence"/>
</dbReference>
<evidence type="ECO:0000256" key="1">
    <source>
        <dbReference type="SAM" id="MobiDB-lite"/>
    </source>
</evidence>
<protein>
    <recommendedName>
        <fullName evidence="4">Arrestin-like N-terminal domain-containing protein</fullName>
    </recommendedName>
</protein>
<sequence>MIRTVLYHNDGRRIRNERAFRNIGDWDLEGEMKVWFEYPESTRFARYPYDILYTPIFFGNEGVSGDLCLEANQSISHEILQLTAELSLIGSASLGLLNVGGRPANIFDTRYAYSTVGFRPIVTIPVLDISDTLSLEAGHYERGNVHGRRIPFSFPLPAQTLAQLRELTPSVKLISSDTETTLGLLKDQCPTMLINVRYVLSAVLFQGDNQKQKVEQEIRIWVALDETQVPSPLPEISDNVTQHRRSSLVPLKRTRSLPFTASRRKSVHEGGTHIIVEAEDPDPFCFQTHNDAAATKVRLTLTYASTNTGVDEAPGPVQANIEWVIKSLSTVAVQPNNQNRDAPPSDDYFHLRTRHLPLKKLKMEWARWEKPDPEEQLGNAWKSVQDLWLTLSTTTGLTPTFRTSFISHSYSMWLRIGLGGKGLKGKSYRVELNVPVKIRYDVGHAPSYTVDHGLPAYEVDEGQNTQQPGPGWEHPYAEPPPPHEDADEHVHTRTPPRYTRDELADLIRNTGLAGEGGRPAEG</sequence>
<comment type="caution">
    <text evidence="2">The sequence shown here is derived from an EMBL/GenBank/DDBJ whole genome shotgun (WGS) entry which is preliminary data.</text>
</comment>
<gene>
    <name evidence="2" type="ORF">LTR24_008210</name>
</gene>
<name>A0ABR0K0N2_9EURO</name>
<evidence type="ECO:0000313" key="2">
    <source>
        <dbReference type="EMBL" id="KAK5081456.1"/>
    </source>
</evidence>
<evidence type="ECO:0000313" key="3">
    <source>
        <dbReference type="Proteomes" id="UP001345013"/>
    </source>
</evidence>
<accession>A0ABR0K0N2</accession>
<dbReference type="EMBL" id="JAVRRG010000137">
    <property type="protein sequence ID" value="KAK5081456.1"/>
    <property type="molecule type" value="Genomic_DNA"/>
</dbReference>
<feature type="compositionally biased region" description="Gly residues" evidence="1">
    <location>
        <begin position="513"/>
        <end position="522"/>
    </location>
</feature>
<feature type="compositionally biased region" description="Basic and acidic residues" evidence="1">
    <location>
        <begin position="481"/>
        <end position="491"/>
    </location>
</feature>
<proteinExistence type="predicted"/>
<organism evidence="2 3">
    <name type="scientific">Lithohypha guttulata</name>
    <dbReference type="NCBI Taxonomy" id="1690604"/>
    <lineage>
        <taxon>Eukaryota</taxon>
        <taxon>Fungi</taxon>
        <taxon>Dikarya</taxon>
        <taxon>Ascomycota</taxon>
        <taxon>Pezizomycotina</taxon>
        <taxon>Eurotiomycetes</taxon>
        <taxon>Chaetothyriomycetidae</taxon>
        <taxon>Chaetothyriales</taxon>
        <taxon>Trichomeriaceae</taxon>
        <taxon>Lithohypha</taxon>
    </lineage>
</organism>
<reference evidence="2 3" key="1">
    <citation type="submission" date="2023-08" db="EMBL/GenBank/DDBJ databases">
        <title>Black Yeasts Isolated from many extreme environments.</title>
        <authorList>
            <person name="Coleine C."/>
            <person name="Stajich J.E."/>
            <person name="Selbmann L."/>
        </authorList>
    </citation>
    <scope>NUCLEOTIDE SEQUENCE [LARGE SCALE GENOMIC DNA]</scope>
    <source>
        <strain evidence="2 3">CCFEE 5885</strain>
    </source>
</reference>